<feature type="compositionally biased region" description="Basic and acidic residues" evidence="1">
    <location>
        <begin position="1"/>
        <end position="11"/>
    </location>
</feature>
<organism evidence="2 3">
    <name type="scientific">Cetraspora pellucida</name>
    <dbReference type="NCBI Taxonomy" id="1433469"/>
    <lineage>
        <taxon>Eukaryota</taxon>
        <taxon>Fungi</taxon>
        <taxon>Fungi incertae sedis</taxon>
        <taxon>Mucoromycota</taxon>
        <taxon>Glomeromycotina</taxon>
        <taxon>Glomeromycetes</taxon>
        <taxon>Diversisporales</taxon>
        <taxon>Gigasporaceae</taxon>
        <taxon>Cetraspora</taxon>
    </lineage>
</organism>
<accession>A0A9N9JVC8</accession>
<feature type="non-terminal residue" evidence="2">
    <location>
        <position position="295"/>
    </location>
</feature>
<comment type="caution">
    <text evidence="2">The sequence shown here is derived from an EMBL/GenBank/DDBJ whole genome shotgun (WGS) entry which is preliminary data.</text>
</comment>
<keyword evidence="3" id="KW-1185">Reference proteome</keyword>
<dbReference type="EMBL" id="CAJVQA010029861">
    <property type="protein sequence ID" value="CAG8797931.1"/>
    <property type="molecule type" value="Genomic_DNA"/>
</dbReference>
<sequence>MFRRQCQDKETSPSSRQPAGNLPFDNSHESDDSDTGIESNCPAIITDVVGLQLGLLPRKESRWLVNDIDISEKWHLFKEKSLELANKKGLFLESHIFFSFARLLRKIIILYCIEEITRDNAVSELQILLIGRSFGECAVLKAIRNIIERVPRATLKSPIGEMELCTTYIDPILSPLFMDPDRGIFLLWSNKEVAESKARKPIGRAKQPDAIINKIDQLSWGLSKGCNKAKVQEESNNLYLLCTDLIRVAVFNKDAIDFYNMNWHHITFYLTTLLCDALYVMVEVFHIDVSMSLEQ</sequence>
<name>A0A9N9JVC8_9GLOM</name>
<feature type="region of interest" description="Disordered" evidence="1">
    <location>
        <begin position="1"/>
        <end position="36"/>
    </location>
</feature>
<dbReference type="Proteomes" id="UP000789759">
    <property type="component" value="Unassembled WGS sequence"/>
</dbReference>
<gene>
    <name evidence="2" type="ORF">CPELLU_LOCUS17480</name>
</gene>
<protein>
    <submittedName>
        <fullName evidence="2">16607_t:CDS:1</fullName>
    </submittedName>
</protein>
<proteinExistence type="predicted"/>
<dbReference type="OrthoDB" id="2225686at2759"/>
<evidence type="ECO:0000313" key="3">
    <source>
        <dbReference type="Proteomes" id="UP000789759"/>
    </source>
</evidence>
<reference evidence="2" key="1">
    <citation type="submission" date="2021-06" db="EMBL/GenBank/DDBJ databases">
        <authorList>
            <person name="Kallberg Y."/>
            <person name="Tangrot J."/>
            <person name="Rosling A."/>
        </authorList>
    </citation>
    <scope>NUCLEOTIDE SEQUENCE</scope>
    <source>
        <strain evidence="2">FL966</strain>
    </source>
</reference>
<evidence type="ECO:0000256" key="1">
    <source>
        <dbReference type="SAM" id="MobiDB-lite"/>
    </source>
</evidence>
<evidence type="ECO:0000313" key="2">
    <source>
        <dbReference type="EMBL" id="CAG8797931.1"/>
    </source>
</evidence>
<dbReference type="AlphaFoldDB" id="A0A9N9JVC8"/>